<dbReference type="SUPFAM" id="SSF54001">
    <property type="entry name" value="Cysteine proteinases"/>
    <property type="match status" value="1"/>
</dbReference>
<comment type="caution">
    <text evidence="1">The sequence shown here is derived from an EMBL/GenBank/DDBJ whole genome shotgun (WGS) entry which is preliminary data.</text>
</comment>
<name>A0A9P9DFD7_9HYPO</name>
<dbReference type="Proteomes" id="UP000717696">
    <property type="component" value="Unassembled WGS sequence"/>
</dbReference>
<dbReference type="EMBL" id="JAGMUU010000033">
    <property type="protein sequence ID" value="KAH7118149.1"/>
    <property type="molecule type" value="Genomic_DNA"/>
</dbReference>
<reference evidence="1" key="1">
    <citation type="journal article" date="2021" name="Nat. Commun.">
        <title>Genetic determinants of endophytism in the Arabidopsis root mycobiome.</title>
        <authorList>
            <person name="Mesny F."/>
            <person name="Miyauchi S."/>
            <person name="Thiergart T."/>
            <person name="Pickel B."/>
            <person name="Atanasova L."/>
            <person name="Karlsson M."/>
            <person name="Huettel B."/>
            <person name="Barry K.W."/>
            <person name="Haridas S."/>
            <person name="Chen C."/>
            <person name="Bauer D."/>
            <person name="Andreopoulos W."/>
            <person name="Pangilinan J."/>
            <person name="LaButti K."/>
            <person name="Riley R."/>
            <person name="Lipzen A."/>
            <person name="Clum A."/>
            <person name="Drula E."/>
            <person name="Henrissat B."/>
            <person name="Kohler A."/>
            <person name="Grigoriev I.V."/>
            <person name="Martin F.M."/>
            <person name="Hacquard S."/>
        </authorList>
    </citation>
    <scope>NUCLEOTIDE SEQUENCE</scope>
    <source>
        <strain evidence="1">MPI-CAGE-AT-0021</strain>
    </source>
</reference>
<dbReference type="SUPFAM" id="SSF53300">
    <property type="entry name" value="vWA-like"/>
    <property type="match status" value="1"/>
</dbReference>
<evidence type="ECO:0000313" key="2">
    <source>
        <dbReference type="Proteomes" id="UP000717696"/>
    </source>
</evidence>
<organism evidence="1 2">
    <name type="scientific">Dactylonectria estremocensis</name>
    <dbReference type="NCBI Taxonomy" id="1079267"/>
    <lineage>
        <taxon>Eukaryota</taxon>
        <taxon>Fungi</taxon>
        <taxon>Dikarya</taxon>
        <taxon>Ascomycota</taxon>
        <taxon>Pezizomycotina</taxon>
        <taxon>Sordariomycetes</taxon>
        <taxon>Hypocreomycetidae</taxon>
        <taxon>Hypocreales</taxon>
        <taxon>Nectriaceae</taxon>
        <taxon>Dactylonectria</taxon>
    </lineage>
</organism>
<dbReference type="AlphaFoldDB" id="A0A9P9DFD7"/>
<proteinExistence type="predicted"/>
<dbReference type="InterPro" id="IPR036465">
    <property type="entry name" value="vWFA_dom_sf"/>
</dbReference>
<sequence>MSDEPPTRVVGCLLDVSHSMRKTLETGQADNHAIERLQAVLSAALKFSRSEQRRETNALVFVGLFGLNRTAGCPPVVDLCGVVEALLVSDDDDAHRSGHDLLTALANEKNLAHITKYIRTKLSDHEALIVHAYLRRHPERTEEFVNAIPEEEKIQTYRTMAKEAGSSLGDAASALVVGSIGPLGRVACSIVGGAIGSLAGEVAEGHAVDNSEALRLARQIYDEWLQDFTTFVSRPVNHVIHLLGRLQGRRGDARHGSEDKDTLLDALRRYLYGRTPMKEALSSSLAAFREHPLAAQGGSIQQRVLLVVSDGAWTDDNPLSTAVELHNQEVTIVTVFLTSDEKIPRRSLIDKVDKTWHRGRRALFDMASRIPCATHPVPVLASVGWEVPSSGECALYTTVCSISALEEFCSLLSSARFGSADTLLDVIGRMDLDAYIDDKHIRTRRRPSNQGRRGTCYAHAIAAVVHMALLRIVGREGGCPSIREIREWTLHDDNFPETAEGWDIRDVLAVIPEWYPPLRFQKVDEDGARQAVLHRRPVLATFQLSEEGWKTFDQHFRTPETCGSVLAYSKMARHRNSPPDEDGHAVVLTGCDPVSLTFLNSWGRDWGNNGSFSIDNASVLELDGSPNTRMEFYDVYWLESELKDSEREAYNAKVDEKLRSHSSEVPSIFELETRCPLCLAIAPIAEFSGNLRQATCPRCGKSFFPEPGHLVQALYAQAGLND</sequence>
<dbReference type="Gene3D" id="3.40.50.410">
    <property type="entry name" value="von Willebrand factor, type A domain"/>
    <property type="match status" value="1"/>
</dbReference>
<dbReference type="InterPro" id="IPR038765">
    <property type="entry name" value="Papain-like_cys_pep_sf"/>
</dbReference>
<evidence type="ECO:0008006" key="3">
    <source>
        <dbReference type="Google" id="ProtNLM"/>
    </source>
</evidence>
<evidence type="ECO:0000313" key="1">
    <source>
        <dbReference type="EMBL" id="KAH7118149.1"/>
    </source>
</evidence>
<protein>
    <recommendedName>
        <fullName evidence="3">VWFA domain-containing protein</fullName>
    </recommendedName>
</protein>
<accession>A0A9P9DFD7</accession>
<dbReference type="Gene3D" id="3.90.70.10">
    <property type="entry name" value="Cysteine proteinases"/>
    <property type="match status" value="1"/>
</dbReference>
<keyword evidence="2" id="KW-1185">Reference proteome</keyword>
<dbReference type="OrthoDB" id="3789175at2759"/>
<gene>
    <name evidence="1" type="ORF">B0J13DRAFT_681139</name>
</gene>